<dbReference type="Proteomes" id="UP000477083">
    <property type="component" value="Unassembled WGS sequence"/>
</dbReference>
<evidence type="ECO:0000313" key="4">
    <source>
        <dbReference type="Proteomes" id="UP000477083"/>
    </source>
</evidence>
<dbReference type="RefSeq" id="WP_161343610.1">
    <property type="nucleotide sequence ID" value="NZ_BMGW01000002.1"/>
</dbReference>
<dbReference type="AlphaFoldDB" id="A0A6L8VF74"/>
<proteinExistence type="predicted"/>
<dbReference type="Pfam" id="PF03886">
    <property type="entry name" value="ABC_trans_aux"/>
    <property type="match status" value="1"/>
</dbReference>
<organism evidence="3 4">
    <name type="scientific">Frigidibacter albus</name>
    <dbReference type="NCBI Taxonomy" id="1465486"/>
    <lineage>
        <taxon>Bacteria</taxon>
        <taxon>Pseudomonadati</taxon>
        <taxon>Pseudomonadota</taxon>
        <taxon>Alphaproteobacteria</taxon>
        <taxon>Rhodobacterales</taxon>
        <taxon>Paracoccaceae</taxon>
        <taxon>Frigidibacter</taxon>
    </lineage>
</organism>
<dbReference type="OrthoDB" id="7858211at2"/>
<feature type="signal peptide" evidence="1">
    <location>
        <begin position="1"/>
        <end position="16"/>
    </location>
</feature>
<feature type="domain" description="ABC-type transport auxiliary lipoprotein component" evidence="2">
    <location>
        <begin position="24"/>
        <end position="181"/>
    </location>
</feature>
<keyword evidence="1" id="KW-0732">Signal</keyword>
<accession>A0A6L8VF74</accession>
<sequence>MMAKPPMLLILSLALAACGNAPRYLIDPPAPQMRLTTAARTIMLRDVSLPEYAAASEIALQGEDGAVKNARRALWADLPERSLTLALARQLDAALSATVAAEPWPLAGLPDAEIEVRVEQSLAGADNIFRLQGQYYVRAEEVNAGPASAPFAIAVPMAGTDPQDIAAAQSAALAELATIIARGVGR</sequence>
<comment type="caution">
    <text evidence="3">The sequence shown here is derived from an EMBL/GenBank/DDBJ whole genome shotgun (WGS) entry which is preliminary data.</text>
</comment>
<dbReference type="EMBL" id="WWNR01000002">
    <property type="protein sequence ID" value="MZQ88232.1"/>
    <property type="molecule type" value="Genomic_DNA"/>
</dbReference>
<evidence type="ECO:0000256" key="1">
    <source>
        <dbReference type="SAM" id="SignalP"/>
    </source>
</evidence>
<evidence type="ECO:0000313" key="3">
    <source>
        <dbReference type="EMBL" id="MZQ88232.1"/>
    </source>
</evidence>
<dbReference type="InterPro" id="IPR005586">
    <property type="entry name" value="ABC_trans_aux"/>
</dbReference>
<reference evidence="3 4" key="1">
    <citation type="submission" date="2020-01" db="EMBL/GenBank/DDBJ databases">
        <title>Frigidibacter albus SP32T (=CGMCC 1.13995T).</title>
        <authorList>
            <person name="Liao X."/>
        </authorList>
    </citation>
    <scope>NUCLEOTIDE SEQUENCE [LARGE SCALE GENOMIC DNA]</scope>
    <source>
        <strain evidence="3 4">SP32</strain>
    </source>
</reference>
<protein>
    <recommendedName>
        <fullName evidence="2">ABC-type transport auxiliary lipoprotein component domain-containing protein</fullName>
    </recommendedName>
</protein>
<feature type="chain" id="PRO_5026935075" description="ABC-type transport auxiliary lipoprotein component domain-containing protein" evidence="1">
    <location>
        <begin position="17"/>
        <end position="186"/>
    </location>
</feature>
<dbReference type="PROSITE" id="PS51257">
    <property type="entry name" value="PROKAR_LIPOPROTEIN"/>
    <property type="match status" value="1"/>
</dbReference>
<keyword evidence="4" id="KW-1185">Reference proteome</keyword>
<dbReference type="Gene3D" id="3.40.50.10610">
    <property type="entry name" value="ABC-type transport auxiliary lipoprotein component"/>
    <property type="match status" value="1"/>
</dbReference>
<name>A0A6L8VF74_9RHOB</name>
<gene>
    <name evidence="3" type="ORF">GS660_03850</name>
</gene>
<dbReference type="SUPFAM" id="SSF159594">
    <property type="entry name" value="XCC0632-like"/>
    <property type="match status" value="1"/>
</dbReference>
<evidence type="ECO:0000259" key="2">
    <source>
        <dbReference type="Pfam" id="PF03886"/>
    </source>
</evidence>